<dbReference type="PROSITE" id="PS50294">
    <property type="entry name" value="WD_REPEATS_REGION"/>
    <property type="match status" value="2"/>
</dbReference>
<evidence type="ECO:0000313" key="5">
    <source>
        <dbReference type="EMBL" id="KAF6019871.1"/>
    </source>
</evidence>
<dbReference type="InterPro" id="IPR036322">
    <property type="entry name" value="WD40_repeat_dom_sf"/>
</dbReference>
<dbReference type="AlphaFoldDB" id="A0A7J7J2G9"/>
<dbReference type="SUPFAM" id="SSF50978">
    <property type="entry name" value="WD40 repeat-like"/>
    <property type="match status" value="1"/>
</dbReference>
<dbReference type="GO" id="GO:0000445">
    <property type="term" value="C:THO complex part of transcription export complex"/>
    <property type="evidence" value="ECO:0007669"/>
    <property type="project" value="TreeGrafter"/>
</dbReference>
<dbReference type="GO" id="GO:0006406">
    <property type="term" value="P:mRNA export from nucleus"/>
    <property type="evidence" value="ECO:0007669"/>
    <property type="project" value="InterPro"/>
</dbReference>
<dbReference type="PANTHER" id="PTHR22839">
    <property type="entry name" value="THO COMPLEX SUBUNIT 3 THO3"/>
    <property type="match status" value="1"/>
</dbReference>
<comment type="similarity">
    <text evidence="3">Belongs to the THOC3 family.</text>
</comment>
<dbReference type="InterPro" id="IPR040132">
    <property type="entry name" value="Tex1/THOC3"/>
</dbReference>
<name>A0A7J7J2G9_BUGNE</name>
<accession>A0A7J7J2G9</accession>
<evidence type="ECO:0000256" key="4">
    <source>
        <dbReference type="PROSITE-ProRule" id="PRU00221"/>
    </source>
</evidence>
<evidence type="ECO:0000313" key="6">
    <source>
        <dbReference type="Proteomes" id="UP000593567"/>
    </source>
</evidence>
<dbReference type="SMART" id="SM00320">
    <property type="entry name" value="WD40"/>
    <property type="match status" value="7"/>
</dbReference>
<gene>
    <name evidence="5" type="ORF">EB796_021842</name>
</gene>
<feature type="repeat" description="WD" evidence="4">
    <location>
        <begin position="65"/>
        <end position="107"/>
    </location>
</feature>
<reference evidence="5" key="1">
    <citation type="submission" date="2020-06" db="EMBL/GenBank/DDBJ databases">
        <title>Draft genome of Bugula neritina, a colonial animal packing powerful symbionts and potential medicines.</title>
        <authorList>
            <person name="Rayko M."/>
        </authorList>
    </citation>
    <scope>NUCLEOTIDE SEQUENCE [LARGE SCALE GENOMIC DNA]</scope>
    <source>
        <strain evidence="5">Kwan_BN1</strain>
    </source>
</reference>
<evidence type="ECO:0000256" key="1">
    <source>
        <dbReference type="ARBA" id="ARBA00022574"/>
    </source>
</evidence>
<evidence type="ECO:0000256" key="3">
    <source>
        <dbReference type="ARBA" id="ARBA00046343"/>
    </source>
</evidence>
<dbReference type="Proteomes" id="UP000593567">
    <property type="component" value="Unassembled WGS sequence"/>
</dbReference>
<dbReference type="InterPro" id="IPR015943">
    <property type="entry name" value="WD40/YVTN_repeat-like_dom_sf"/>
</dbReference>
<sequence length="339" mass="37892">MAASIVELPHYFRTHSKTEEAQHHKGKVHSVAWSCDGRKLASGSTDRTVCTYNIDRERLSRDCHFKGHSDTVDTLTWHPKHPDRLATASSDKSVRLFDARSNKCTSAIQTKGENINLSWSPDGQTIAVGNKEDLITFIDVRTSKTKSVEQFKLEVNEFSWNKDGSLFFLTTGQGSIIIHSYPDMKLLHTQPAHSSNCICIQFDQSGQYFATGSADALMSLWDITDLTCLRTFSRLDWPVRTISFSHDSNVIASASEDPFIDIASTFTGEQLATVKCEAQTFEIAWHPKRYLLAIAGDEKDRYDSSKDAGIVKVWGFSGEVSTSQKSTQNTPKPLMSLQL</sequence>
<evidence type="ECO:0000256" key="2">
    <source>
        <dbReference type="ARBA" id="ARBA00022737"/>
    </source>
</evidence>
<dbReference type="InterPro" id="IPR001680">
    <property type="entry name" value="WD40_rpt"/>
</dbReference>
<dbReference type="FunFam" id="2.130.10.10:FF:000390">
    <property type="entry name" value="THO complex subunit 3"/>
    <property type="match status" value="1"/>
</dbReference>
<protein>
    <submittedName>
        <fullName evidence="5">THOC3</fullName>
    </submittedName>
</protein>
<dbReference type="PROSITE" id="PS50082">
    <property type="entry name" value="WD_REPEATS_2"/>
    <property type="match status" value="3"/>
</dbReference>
<dbReference type="EMBL" id="VXIV02003208">
    <property type="protein sequence ID" value="KAF6019871.1"/>
    <property type="molecule type" value="Genomic_DNA"/>
</dbReference>
<keyword evidence="1 4" id="KW-0853">WD repeat</keyword>
<organism evidence="5 6">
    <name type="scientific">Bugula neritina</name>
    <name type="common">Brown bryozoan</name>
    <name type="synonym">Sertularia neritina</name>
    <dbReference type="NCBI Taxonomy" id="10212"/>
    <lineage>
        <taxon>Eukaryota</taxon>
        <taxon>Metazoa</taxon>
        <taxon>Spiralia</taxon>
        <taxon>Lophotrochozoa</taxon>
        <taxon>Bryozoa</taxon>
        <taxon>Gymnolaemata</taxon>
        <taxon>Cheilostomatida</taxon>
        <taxon>Flustrina</taxon>
        <taxon>Buguloidea</taxon>
        <taxon>Bugulidae</taxon>
        <taxon>Bugula</taxon>
    </lineage>
</organism>
<dbReference type="Gene3D" id="2.130.10.10">
    <property type="entry name" value="YVTN repeat-like/Quinoprotein amine dehydrogenase"/>
    <property type="match status" value="2"/>
</dbReference>
<keyword evidence="2" id="KW-0677">Repeat</keyword>
<dbReference type="PANTHER" id="PTHR22839:SF0">
    <property type="entry name" value="THO COMPLEX SUBUNIT 3"/>
    <property type="match status" value="1"/>
</dbReference>
<keyword evidence="6" id="KW-1185">Reference proteome</keyword>
<dbReference type="OrthoDB" id="340259at2759"/>
<feature type="repeat" description="WD" evidence="4">
    <location>
        <begin position="21"/>
        <end position="62"/>
    </location>
</feature>
<proteinExistence type="inferred from homology"/>
<feature type="repeat" description="WD" evidence="4">
    <location>
        <begin position="190"/>
        <end position="231"/>
    </location>
</feature>
<dbReference type="Pfam" id="PF25174">
    <property type="entry name" value="Beta-prop_THOC3"/>
    <property type="match status" value="1"/>
</dbReference>
<comment type="caution">
    <text evidence="5">The sequence shown here is derived from an EMBL/GenBank/DDBJ whole genome shotgun (WGS) entry which is preliminary data.</text>
</comment>